<dbReference type="OrthoDB" id="468126at2"/>
<dbReference type="PATRIC" id="fig|13035.3.peg.915"/>
<name>K9YRR0_DACS8</name>
<reference evidence="2" key="1">
    <citation type="submission" date="2012-04" db="EMBL/GenBank/DDBJ databases">
        <title>Finished genome of Dactylococcopsis salina PCC 8305.</title>
        <authorList>
            <consortium name="US DOE Joint Genome Institute"/>
            <person name="Gugger M."/>
            <person name="Coursin T."/>
            <person name="Rippka R."/>
            <person name="Tandeau De Marsac N."/>
            <person name="Huntemann M."/>
            <person name="Wei C.-L."/>
            <person name="Han J."/>
            <person name="Detter J.C."/>
            <person name="Han C."/>
            <person name="Tapia R."/>
            <person name="Daligault H."/>
            <person name="Chen A."/>
            <person name="Krypides N."/>
            <person name="Mavromatis K."/>
            <person name="Markowitz V."/>
            <person name="Szeto E."/>
            <person name="Ivanova N."/>
            <person name="Ovchinnikova G."/>
            <person name="Pagani I."/>
            <person name="Pati A."/>
            <person name="Goodwin L."/>
            <person name="Peters L."/>
            <person name="Pitluck S."/>
            <person name="Woyke T."/>
            <person name="Kerfeld C."/>
        </authorList>
    </citation>
    <scope>NUCLEOTIDE SEQUENCE [LARGE SCALE GENOMIC DNA]</scope>
    <source>
        <strain evidence="2">PCC 8305</strain>
    </source>
</reference>
<dbReference type="Proteomes" id="UP000010482">
    <property type="component" value="Chromosome"/>
</dbReference>
<dbReference type="HOGENOM" id="CLU_134473_0_0_3"/>
<dbReference type="PROSITE" id="PS51257">
    <property type="entry name" value="PROKAR_LIPOPROTEIN"/>
    <property type="match status" value="1"/>
</dbReference>
<feature type="signal peptide" evidence="1">
    <location>
        <begin position="1"/>
        <end position="23"/>
    </location>
</feature>
<dbReference type="EMBL" id="CP003944">
    <property type="protein sequence ID" value="AFZ49569.1"/>
    <property type="molecule type" value="Genomic_DNA"/>
</dbReference>
<keyword evidence="1" id="KW-0732">Signal</keyword>
<evidence type="ECO:0000313" key="3">
    <source>
        <dbReference type="Proteomes" id="UP000010482"/>
    </source>
</evidence>
<protein>
    <recommendedName>
        <fullName evidence="4">DUF4878 domain-containing protein</fullName>
    </recommendedName>
</protein>
<accession>K9YRR0</accession>
<sequence>MLFPRRCFSVALILLLTLLTACGGNTPPKGLAPGKDIVKHAIARQLTLIEDRLTAQLDRVSPTNFTIQNLNIKTLNPVYIADLATYQISGTYTLKLNLPRQEVTQEKNQFEIYLQRQAEGKTWRLLIRDNDFSASNTNENQEEDTEEKVTAWKSYLVT</sequence>
<gene>
    <name evidence="2" type="ORF">Dacsa_0821</name>
</gene>
<evidence type="ECO:0008006" key="4">
    <source>
        <dbReference type="Google" id="ProtNLM"/>
    </source>
</evidence>
<dbReference type="STRING" id="13035.Dacsa_0821"/>
<evidence type="ECO:0000313" key="2">
    <source>
        <dbReference type="EMBL" id="AFZ49569.1"/>
    </source>
</evidence>
<organism evidence="2 3">
    <name type="scientific">Dactylococcopsis salina (strain PCC 8305)</name>
    <name type="common">Myxobactron salinum</name>
    <dbReference type="NCBI Taxonomy" id="13035"/>
    <lineage>
        <taxon>Bacteria</taxon>
        <taxon>Bacillati</taxon>
        <taxon>Cyanobacteriota</taxon>
        <taxon>Cyanophyceae</taxon>
        <taxon>Nodosilineales</taxon>
        <taxon>Cymatolegaceae</taxon>
        <taxon>Dactylococcopsis</taxon>
    </lineage>
</organism>
<proteinExistence type="predicted"/>
<feature type="chain" id="PRO_5003938441" description="DUF4878 domain-containing protein" evidence="1">
    <location>
        <begin position="24"/>
        <end position="158"/>
    </location>
</feature>
<keyword evidence="3" id="KW-1185">Reference proteome</keyword>
<dbReference type="eggNOG" id="ENOG5032VA9">
    <property type="taxonomic scope" value="Bacteria"/>
</dbReference>
<dbReference type="KEGG" id="dsl:Dacsa_0821"/>
<dbReference type="AlphaFoldDB" id="K9YRR0"/>
<evidence type="ECO:0000256" key="1">
    <source>
        <dbReference type="SAM" id="SignalP"/>
    </source>
</evidence>